<evidence type="ECO:0000256" key="8">
    <source>
        <dbReference type="ARBA" id="ARBA00029931"/>
    </source>
</evidence>
<evidence type="ECO:0000256" key="6">
    <source>
        <dbReference type="ARBA" id="ARBA00022750"/>
    </source>
</evidence>
<proteinExistence type="inferred from homology"/>
<accession>A0ABR4LKV8</accession>
<sequence length="389" mass="41327">MAVFSKVATAILGLSAVASAVPTRQGFPRQGFTVNQLERQVTSRRSVNLPGILASALDKYGASVPTHVRDAAAHGSAVTTPEQGDLEYLTPVNVGGTTLNLDFDTGSADLWVFSTELPKSQQSGHSVYHPSNNATKMSGYGWEISYGDNSHASGDVYKDAVTVGGITAQAQAVEAAQQISDQFQQDKNNDGLLGLAFSSINTVKPEAQTTWFDTVKSQLDAPLFAVTLKHQAPGSYDFGFIDKAKYTGSLTYTDIDNSQGFWQFSATAGSADFDAIADTGTTLMMIDSVIAQTYYSQVEGAQNSALYGGWVFPCSTDVPPFTVTINGYDAVVPGEHINYAPVTQGSETCFGGIQGNQGLQFSILGDIFLKSQYVVFDAQGPRLGIAPQA</sequence>
<dbReference type="SUPFAM" id="SSF50630">
    <property type="entry name" value="Acid proteases"/>
    <property type="match status" value="1"/>
</dbReference>
<keyword evidence="5 10" id="KW-0645">Protease</keyword>
<evidence type="ECO:0000313" key="14">
    <source>
        <dbReference type="Proteomes" id="UP001610432"/>
    </source>
</evidence>
<reference evidence="13 14" key="1">
    <citation type="submission" date="2024-07" db="EMBL/GenBank/DDBJ databases">
        <title>Section-level genome sequencing and comparative genomics of Aspergillus sections Usti and Cavernicolus.</title>
        <authorList>
            <consortium name="Lawrence Berkeley National Laboratory"/>
            <person name="Nybo J.L."/>
            <person name="Vesth T.C."/>
            <person name="Theobald S."/>
            <person name="Frisvad J.C."/>
            <person name="Larsen T.O."/>
            <person name="Kjaerboelling I."/>
            <person name="Rothschild-Mancinelli K."/>
            <person name="Lyhne E.K."/>
            <person name="Kogle M.E."/>
            <person name="Barry K."/>
            <person name="Clum A."/>
            <person name="Na H."/>
            <person name="Ledsgaard L."/>
            <person name="Lin J."/>
            <person name="Lipzen A."/>
            <person name="Kuo A."/>
            <person name="Riley R."/>
            <person name="Mondo S."/>
            <person name="Labutti K."/>
            <person name="Haridas S."/>
            <person name="Pangalinan J."/>
            <person name="Salamov A.A."/>
            <person name="Simmons B.A."/>
            <person name="Magnuson J.K."/>
            <person name="Chen J."/>
            <person name="Drula E."/>
            <person name="Henrissat B."/>
            <person name="Wiebenga A."/>
            <person name="Lubbers R.J."/>
            <person name="Gomes A.C."/>
            <person name="Macurrencykelacurrency M.R."/>
            <person name="Stajich J."/>
            <person name="Grigoriev I.V."/>
            <person name="Mortensen U.H."/>
            <person name="De Vries R.P."/>
            <person name="Baker S.E."/>
            <person name="Andersen M.R."/>
        </authorList>
    </citation>
    <scope>NUCLEOTIDE SEQUENCE [LARGE SCALE GENOMIC DNA]</scope>
    <source>
        <strain evidence="13 14">CBS 449.75</strain>
    </source>
</reference>
<keyword evidence="14" id="KW-1185">Reference proteome</keyword>
<evidence type="ECO:0000256" key="11">
    <source>
        <dbReference type="SAM" id="SignalP"/>
    </source>
</evidence>
<keyword evidence="7 10" id="KW-0378">Hydrolase</keyword>
<feature type="chain" id="PRO_5046776490" description="Aspergillopepsin-1" evidence="11">
    <location>
        <begin position="21"/>
        <end position="389"/>
    </location>
</feature>
<evidence type="ECO:0000256" key="9">
    <source>
        <dbReference type="ARBA" id="ARBA00033457"/>
    </source>
</evidence>
<comment type="catalytic activity">
    <reaction evidence="1">
        <text>Hydrolysis of proteins with broad specificity. Generally favors hydrophobic residues in P1 and P1', but also accepts Lys in P1, which leads to activation of trypsinogen. Does not clot milk.</text>
        <dbReference type="EC" id="3.4.23.18"/>
    </reaction>
</comment>
<dbReference type="GeneID" id="98140367"/>
<evidence type="ECO:0000256" key="7">
    <source>
        <dbReference type="ARBA" id="ARBA00022801"/>
    </source>
</evidence>
<evidence type="ECO:0000256" key="3">
    <source>
        <dbReference type="ARBA" id="ARBA00013210"/>
    </source>
</evidence>
<dbReference type="Pfam" id="PF00026">
    <property type="entry name" value="Asp"/>
    <property type="match status" value="1"/>
</dbReference>
<dbReference type="Gene3D" id="2.40.70.10">
    <property type="entry name" value="Acid Proteases"/>
    <property type="match status" value="2"/>
</dbReference>
<feature type="signal peptide" evidence="11">
    <location>
        <begin position="1"/>
        <end position="20"/>
    </location>
</feature>
<dbReference type="GO" id="GO:0006508">
    <property type="term" value="P:proteolysis"/>
    <property type="evidence" value="ECO:0007669"/>
    <property type="project" value="UniProtKB-KW"/>
</dbReference>
<dbReference type="InterPro" id="IPR021109">
    <property type="entry name" value="Peptidase_aspartic_dom_sf"/>
</dbReference>
<evidence type="ECO:0000256" key="5">
    <source>
        <dbReference type="ARBA" id="ARBA00022670"/>
    </source>
</evidence>
<dbReference type="PANTHER" id="PTHR47966">
    <property type="entry name" value="BETA-SITE APP-CLEAVING ENZYME, ISOFORM A-RELATED"/>
    <property type="match status" value="1"/>
</dbReference>
<dbReference type="EMBL" id="JBFXLQ010000034">
    <property type="protein sequence ID" value="KAL2865141.1"/>
    <property type="molecule type" value="Genomic_DNA"/>
</dbReference>
<dbReference type="InterPro" id="IPR033121">
    <property type="entry name" value="PEPTIDASE_A1"/>
</dbReference>
<name>A0ABR4LKV8_9EURO</name>
<dbReference type="InterPro" id="IPR034163">
    <property type="entry name" value="Aspergillopepsin-like_cat_dom"/>
</dbReference>
<dbReference type="PANTHER" id="PTHR47966:SF2">
    <property type="entry name" value="ASPERGILLOPEPSIN-1-RELATED"/>
    <property type="match status" value="1"/>
</dbReference>
<dbReference type="PROSITE" id="PS51767">
    <property type="entry name" value="PEPTIDASE_A1"/>
    <property type="match status" value="1"/>
</dbReference>
<keyword evidence="11" id="KW-0732">Signal</keyword>
<comment type="similarity">
    <text evidence="2 10">Belongs to the peptidase A1 family.</text>
</comment>
<dbReference type="InterPro" id="IPR001461">
    <property type="entry name" value="Aspartic_peptidase_A1"/>
</dbReference>
<dbReference type="EC" id="3.4.23.18" evidence="3"/>
<evidence type="ECO:0000256" key="2">
    <source>
        <dbReference type="ARBA" id="ARBA00007447"/>
    </source>
</evidence>
<comment type="caution">
    <text evidence="13">The sequence shown here is derived from an EMBL/GenBank/DDBJ whole genome shotgun (WGS) entry which is preliminary data.</text>
</comment>
<dbReference type="Proteomes" id="UP001610432">
    <property type="component" value="Unassembled WGS sequence"/>
</dbReference>
<dbReference type="PROSITE" id="PS00141">
    <property type="entry name" value="ASP_PROTEASE"/>
    <property type="match status" value="2"/>
</dbReference>
<dbReference type="RefSeq" id="XP_070884120.1">
    <property type="nucleotide sequence ID" value="XM_071025295.1"/>
</dbReference>
<protein>
    <recommendedName>
        <fullName evidence="4">Aspergillopepsin-1</fullName>
        <ecNumber evidence="3">3.4.23.18</ecNumber>
    </recommendedName>
    <alternativeName>
        <fullName evidence="8">Aspergillopepsin I</fullName>
    </alternativeName>
    <alternativeName>
        <fullName evidence="9">Aspergillopeptidase A</fullName>
    </alternativeName>
</protein>
<organism evidence="13 14">
    <name type="scientific">Aspergillus lucknowensis</name>
    <dbReference type="NCBI Taxonomy" id="176173"/>
    <lineage>
        <taxon>Eukaryota</taxon>
        <taxon>Fungi</taxon>
        <taxon>Dikarya</taxon>
        <taxon>Ascomycota</taxon>
        <taxon>Pezizomycotina</taxon>
        <taxon>Eurotiomycetes</taxon>
        <taxon>Eurotiomycetidae</taxon>
        <taxon>Eurotiales</taxon>
        <taxon>Aspergillaceae</taxon>
        <taxon>Aspergillus</taxon>
        <taxon>Aspergillus subgen. Nidulantes</taxon>
    </lineage>
</organism>
<evidence type="ECO:0000313" key="13">
    <source>
        <dbReference type="EMBL" id="KAL2865141.1"/>
    </source>
</evidence>
<gene>
    <name evidence="13" type="ORF">BJX67DRAFT_188831</name>
</gene>
<feature type="domain" description="Peptidase A1" evidence="12">
    <location>
        <begin position="88"/>
        <end position="386"/>
    </location>
</feature>
<evidence type="ECO:0000256" key="4">
    <source>
        <dbReference type="ARBA" id="ARBA00020252"/>
    </source>
</evidence>
<evidence type="ECO:0000256" key="1">
    <source>
        <dbReference type="ARBA" id="ARBA00000391"/>
    </source>
</evidence>
<dbReference type="InterPro" id="IPR001969">
    <property type="entry name" value="Aspartic_peptidase_AS"/>
</dbReference>
<dbReference type="GO" id="GO:0008233">
    <property type="term" value="F:peptidase activity"/>
    <property type="evidence" value="ECO:0007669"/>
    <property type="project" value="UniProtKB-KW"/>
</dbReference>
<evidence type="ECO:0000256" key="10">
    <source>
        <dbReference type="RuleBase" id="RU000454"/>
    </source>
</evidence>
<keyword evidence="6 10" id="KW-0064">Aspartyl protease</keyword>
<dbReference type="PRINTS" id="PR00792">
    <property type="entry name" value="PEPSIN"/>
</dbReference>
<dbReference type="CDD" id="cd06097">
    <property type="entry name" value="Aspergillopepsin_like"/>
    <property type="match status" value="1"/>
</dbReference>
<evidence type="ECO:0000259" key="12">
    <source>
        <dbReference type="PROSITE" id="PS51767"/>
    </source>
</evidence>